<proteinExistence type="predicted"/>
<dbReference type="InterPro" id="IPR002110">
    <property type="entry name" value="Ankyrin_rpt"/>
</dbReference>
<feature type="repeat" description="ANK" evidence="1">
    <location>
        <begin position="8"/>
        <end position="36"/>
    </location>
</feature>
<keyword evidence="2" id="KW-0812">Transmembrane</keyword>
<feature type="transmembrane region" description="Helical" evidence="2">
    <location>
        <begin position="12"/>
        <end position="35"/>
    </location>
</feature>
<sequence length="65" mass="7337">MVNKTDRLGKTPLLIACYFGFVDIASFLLNTGAVIDGCLERATRGWDGHTQTEIIELLNKFEKKY</sequence>
<comment type="caution">
    <text evidence="3">The sequence shown here is derived from an EMBL/GenBank/DDBJ whole genome shotgun (WGS) entry which is preliminary data.</text>
</comment>
<name>A0A941FPQ8_9BACI</name>
<dbReference type="Pfam" id="PF13637">
    <property type="entry name" value="Ank_4"/>
    <property type="match status" value="1"/>
</dbReference>
<keyword evidence="1" id="KW-0040">ANK repeat</keyword>
<dbReference type="AlphaFoldDB" id="A0A941FPQ8"/>
<dbReference type="Proteomes" id="UP000680045">
    <property type="component" value="Unassembled WGS sequence"/>
</dbReference>
<gene>
    <name evidence="3" type="ORF">KEH51_04970</name>
</gene>
<keyword evidence="2" id="KW-0472">Membrane</keyword>
<protein>
    <submittedName>
        <fullName evidence="3">Ankyrin repeat domain-containing protein</fullName>
    </submittedName>
</protein>
<evidence type="ECO:0000256" key="2">
    <source>
        <dbReference type="SAM" id="Phobius"/>
    </source>
</evidence>
<accession>A0A941FPQ8</accession>
<dbReference type="SUPFAM" id="SSF48403">
    <property type="entry name" value="Ankyrin repeat"/>
    <property type="match status" value="1"/>
</dbReference>
<dbReference type="Gene3D" id="1.25.40.20">
    <property type="entry name" value="Ankyrin repeat-containing domain"/>
    <property type="match status" value="1"/>
</dbReference>
<dbReference type="PROSITE" id="PS50297">
    <property type="entry name" value="ANK_REP_REGION"/>
    <property type="match status" value="1"/>
</dbReference>
<dbReference type="PROSITE" id="PS50088">
    <property type="entry name" value="ANK_REPEAT"/>
    <property type="match status" value="1"/>
</dbReference>
<dbReference type="InterPro" id="IPR036770">
    <property type="entry name" value="Ankyrin_rpt-contain_sf"/>
</dbReference>
<reference evidence="3" key="1">
    <citation type="submission" date="2021-04" db="EMBL/GenBank/DDBJ databases">
        <title>Whole genome sequencing of Enterococci isolates from hospitalized patients.</title>
        <authorList>
            <person name="Ogoti B.M."/>
            <person name="Onyambu F.G."/>
        </authorList>
    </citation>
    <scope>NUCLEOTIDE SEQUENCE</scope>
    <source>
        <strain evidence="3">242</strain>
    </source>
</reference>
<evidence type="ECO:0000313" key="4">
    <source>
        <dbReference type="Proteomes" id="UP000680045"/>
    </source>
</evidence>
<organism evidence="3 4">
    <name type="scientific">Peribacillus frigoritolerans</name>
    <dbReference type="NCBI Taxonomy" id="450367"/>
    <lineage>
        <taxon>Bacteria</taxon>
        <taxon>Bacillati</taxon>
        <taxon>Bacillota</taxon>
        <taxon>Bacilli</taxon>
        <taxon>Bacillales</taxon>
        <taxon>Bacillaceae</taxon>
        <taxon>Peribacillus</taxon>
    </lineage>
</organism>
<keyword evidence="2" id="KW-1133">Transmembrane helix</keyword>
<evidence type="ECO:0000313" key="3">
    <source>
        <dbReference type="EMBL" id="MBR8644212.1"/>
    </source>
</evidence>
<evidence type="ECO:0000256" key="1">
    <source>
        <dbReference type="PROSITE-ProRule" id="PRU00023"/>
    </source>
</evidence>
<dbReference type="EMBL" id="JAGTPW010000006">
    <property type="protein sequence ID" value="MBR8644212.1"/>
    <property type="molecule type" value="Genomic_DNA"/>
</dbReference>